<dbReference type="SUPFAM" id="SSF82185">
    <property type="entry name" value="Histone H3 K4-specific methyltransferase SET7/9 N-terminal domain"/>
    <property type="match status" value="1"/>
</dbReference>
<organism evidence="1 2">
    <name type="scientific">Maribacter algarum</name>
    <name type="common">ex Zhang et al. 2020</name>
    <dbReference type="NCBI Taxonomy" id="2578118"/>
    <lineage>
        <taxon>Bacteria</taxon>
        <taxon>Pseudomonadati</taxon>
        <taxon>Bacteroidota</taxon>
        <taxon>Flavobacteriia</taxon>
        <taxon>Flavobacteriales</taxon>
        <taxon>Flavobacteriaceae</taxon>
        <taxon>Maribacter</taxon>
    </lineage>
</organism>
<evidence type="ECO:0000313" key="1">
    <source>
        <dbReference type="EMBL" id="TMM58157.1"/>
    </source>
</evidence>
<dbReference type="AlphaFoldDB" id="A0A5S3PXZ3"/>
<sequence length="855" mass="99255">MPQKRPSKSIQIVLFVVGLIVINTSLFAQQDTLFYKSNWKTTVKDSATFFRPPVKKEGNIFKVQDYYISGQLQMNAASQSAEKDIWEGKVTWYNEDGSVFQEGIYKNNRLEGQFVTYLGEQKLIALYENGRFKSGKRNTIFGNRQLYFEQEGDTLFEVLYEKDIKGIREEHYGTKESYRFLSKYYDDKGKLIGERKLLPNNYYKGVEVFYYTNPMRVKTVSYHPFGQLLISDTYYDNGQIREKVGKDPNWSKTFFAKNGKELAEVTYQLDRDRLKPLDGTELFFGYDKGVRTDVLQTARSYADGVITKDKLYHENSQLSAVTDYVNGSKVLQVSYNENGKEIARMVYENYRPFDGTEIAKGRTSTYMDGELVEETLFYLNSELPKVKKTKISETYYDKGGNTLGILFLEDDNGYLKPKDGTRYSMDYQDGVVNGIDEFKNGIQIKRTSFRKRKVGKNASKTFKKIEEYDDNGYDRIKETFFYSNGKKQSEIEYVKYNKTFGKFYNEKEHLIGSYDYKKKDGIRYEFFGDSDKLKLMEEAKEGATQRLKKYSYGKSDGYGHINPVLEEELDINCCATYYDLEGKVIAKLTFKDQKPWEGIAYDNSNRTKYTIKDGIKNGSYTKVDYNNQSVLEKGQFVDDKKEGVFKYFGYQGNLQKIENYKADKLNGKSIYYSKEGKIVSEMDYQDGLPMNGTKVLNVYTTEKQSKETYKDGMLLESVYFDTNGKRVTKYKSAQESEVTAYFKNSDKKRLVYSLSNTSLEGPVIRYDKDGIEQHRAVFEKGKLQSGTLLVSPRYQDKNISFIEVSKASDKLMIKYFNFDNEIVFKAEEKVITGSRDVYISNLNLNLDYLNPNDLY</sequence>
<accession>A0A5S3PXZ3</accession>
<proteinExistence type="predicted"/>
<name>A0A5S3PXZ3_9FLAO</name>
<dbReference type="EMBL" id="VATY01000001">
    <property type="protein sequence ID" value="TMM58157.1"/>
    <property type="molecule type" value="Genomic_DNA"/>
</dbReference>
<dbReference type="OrthoDB" id="830908at2"/>
<dbReference type="InterPro" id="IPR011652">
    <property type="entry name" value="MORN_2"/>
</dbReference>
<dbReference type="Gene3D" id="2.20.110.10">
    <property type="entry name" value="Histone H3 K4-specific methyltransferase SET7/9 N-terminal domain"/>
    <property type="match status" value="2"/>
</dbReference>
<dbReference type="Proteomes" id="UP000310314">
    <property type="component" value="Unassembled WGS sequence"/>
</dbReference>
<evidence type="ECO:0008006" key="3">
    <source>
        <dbReference type="Google" id="ProtNLM"/>
    </source>
</evidence>
<reference evidence="1 2" key="1">
    <citation type="submission" date="2019-05" db="EMBL/GenBank/DDBJ databases">
        <authorList>
            <person name="Zhang J.-Y."/>
            <person name="Feg X."/>
            <person name="Du Z.-J."/>
        </authorList>
    </citation>
    <scope>NUCLEOTIDE SEQUENCE [LARGE SCALE GENOMIC DNA]</scope>
    <source>
        <strain evidence="1 2">RZ26</strain>
    </source>
</reference>
<dbReference type="Pfam" id="PF07661">
    <property type="entry name" value="MORN_2"/>
    <property type="match status" value="3"/>
</dbReference>
<evidence type="ECO:0000313" key="2">
    <source>
        <dbReference type="Proteomes" id="UP000310314"/>
    </source>
</evidence>
<dbReference type="RefSeq" id="WP_138656089.1">
    <property type="nucleotide sequence ID" value="NZ_VATY01000001.1"/>
</dbReference>
<gene>
    <name evidence="1" type="ORF">FEE95_01645</name>
</gene>
<keyword evidence="2" id="KW-1185">Reference proteome</keyword>
<protein>
    <recommendedName>
        <fullName evidence="3">Antitoxin component YwqK of the YwqJK toxin-antitoxin module</fullName>
    </recommendedName>
</protein>
<comment type="caution">
    <text evidence="1">The sequence shown here is derived from an EMBL/GenBank/DDBJ whole genome shotgun (WGS) entry which is preliminary data.</text>
</comment>